<dbReference type="OrthoDB" id="10251809at2759"/>
<dbReference type="Proteomes" id="UP000738325">
    <property type="component" value="Unassembled WGS sequence"/>
</dbReference>
<evidence type="ECO:0000256" key="5">
    <source>
        <dbReference type="SAM" id="SignalP"/>
    </source>
</evidence>
<keyword evidence="4" id="KW-0812">Transmembrane</keyword>
<dbReference type="PANTHER" id="PTHR46093">
    <property type="entry name" value="ACYL-COA-BINDING DOMAIN-CONTAINING PROTEIN 5"/>
    <property type="match status" value="1"/>
</dbReference>
<keyword evidence="7" id="KW-1185">Reference proteome</keyword>
<dbReference type="InterPro" id="IPR015915">
    <property type="entry name" value="Kelch-typ_b-propeller"/>
</dbReference>
<feature type="transmembrane region" description="Helical" evidence="4">
    <location>
        <begin position="355"/>
        <end position="377"/>
    </location>
</feature>
<evidence type="ECO:0008006" key="8">
    <source>
        <dbReference type="Google" id="ProtNLM"/>
    </source>
</evidence>
<dbReference type="PANTHER" id="PTHR46093:SF18">
    <property type="entry name" value="FIBRONECTIN TYPE-III DOMAIN-CONTAINING PROTEIN"/>
    <property type="match status" value="1"/>
</dbReference>
<dbReference type="SUPFAM" id="SSF117281">
    <property type="entry name" value="Kelch motif"/>
    <property type="match status" value="1"/>
</dbReference>
<sequence length="628" mass="66206">MTYTRSGRKRFALFLSSTLALTTLFTSHAQAPIGSRRMGFTTLNDALYIEGGFDTDTSSQFFSIDLSTSWPTSSPAWSTLKAGQSAAHLALAPISAASNGGSQGSLLTIGGMGNVAFFGSYDIGGKAWSNLTTTKPPYTYLEGQAAASDPNTGLVYIVGGFGNNTFNQLSVFDPKTRSTVSQASATAATSLTDVGAVWVSTRNTVLTFGGSRAPPADTVGLGTSDLSEYDPSSKSWKTMSTSGDVPPARLDHCMAVSEDGSTVVVFGGTPDGNTFFNTIYILDVKSGKWKQGQSAPVARTRMACAFHSYQFIAWGGSSGSSRTTMLNNLPVVYNLNDNKWTDGYNADEKQRKTNVGAIVGGIIAVFAVGAGVGFFLYKRRQRRRAEQDAFHSDATAAAAITYGEDDEDQNIKVLASSPRMGYSNIGYGGYGNDYPLNAVHGGSVEGFQNGMSPAMAAGNVSGNDQYYQMGGEKISSPYTYPLLPASPYSVAQTPMMQSPALIHLQGSNPNPFLSPDDYHPPPALHSPVSSVHSSPNPFMTATVAVAAKATEIQSPAMRKNVSGAVGTYDPFQQYQQSPALQHLTPVTYSPQPSPSPSARAPQMIPESSSASDNKPAGGSGGYIPPPPM</sequence>
<dbReference type="Pfam" id="PF24681">
    <property type="entry name" value="Kelch_KLHDC2_KLHL20_DRC7"/>
    <property type="match status" value="1"/>
</dbReference>
<comment type="caution">
    <text evidence="6">The sequence shown here is derived from an EMBL/GenBank/DDBJ whole genome shotgun (WGS) entry which is preliminary data.</text>
</comment>
<protein>
    <recommendedName>
        <fullName evidence="8">Galactose oxidase</fullName>
    </recommendedName>
</protein>
<dbReference type="InterPro" id="IPR006652">
    <property type="entry name" value="Kelch_1"/>
</dbReference>
<name>A0A9P6R062_9FUNG</name>
<feature type="chain" id="PRO_5040356157" description="Galactose oxidase" evidence="5">
    <location>
        <begin position="30"/>
        <end position="628"/>
    </location>
</feature>
<dbReference type="SMART" id="SM00612">
    <property type="entry name" value="Kelch"/>
    <property type="match status" value="2"/>
</dbReference>
<keyword evidence="4" id="KW-0472">Membrane</keyword>
<evidence type="ECO:0000256" key="1">
    <source>
        <dbReference type="ARBA" id="ARBA00022441"/>
    </source>
</evidence>
<evidence type="ECO:0000313" key="7">
    <source>
        <dbReference type="Proteomes" id="UP000738325"/>
    </source>
</evidence>
<accession>A0A9P6R062</accession>
<evidence type="ECO:0000256" key="2">
    <source>
        <dbReference type="ARBA" id="ARBA00022737"/>
    </source>
</evidence>
<evidence type="ECO:0000313" key="6">
    <source>
        <dbReference type="EMBL" id="KAG0306884.1"/>
    </source>
</evidence>
<proteinExistence type="predicted"/>
<evidence type="ECO:0000256" key="4">
    <source>
        <dbReference type="SAM" id="Phobius"/>
    </source>
</evidence>
<dbReference type="AlphaFoldDB" id="A0A9P6R062"/>
<organism evidence="6 7">
    <name type="scientific">Dissophora globulifera</name>
    <dbReference type="NCBI Taxonomy" id="979702"/>
    <lineage>
        <taxon>Eukaryota</taxon>
        <taxon>Fungi</taxon>
        <taxon>Fungi incertae sedis</taxon>
        <taxon>Mucoromycota</taxon>
        <taxon>Mortierellomycotina</taxon>
        <taxon>Mortierellomycetes</taxon>
        <taxon>Mortierellales</taxon>
        <taxon>Mortierellaceae</taxon>
        <taxon>Dissophora</taxon>
    </lineage>
</organism>
<gene>
    <name evidence="6" type="ORF">BGZ99_001639</name>
</gene>
<keyword evidence="2" id="KW-0677">Repeat</keyword>
<keyword evidence="4" id="KW-1133">Transmembrane helix</keyword>
<feature type="signal peptide" evidence="5">
    <location>
        <begin position="1"/>
        <end position="29"/>
    </location>
</feature>
<keyword evidence="5" id="KW-0732">Signal</keyword>
<dbReference type="EMBL" id="JAAAIP010001427">
    <property type="protein sequence ID" value="KAG0306884.1"/>
    <property type="molecule type" value="Genomic_DNA"/>
</dbReference>
<evidence type="ECO:0000256" key="3">
    <source>
        <dbReference type="SAM" id="MobiDB-lite"/>
    </source>
</evidence>
<reference evidence="6" key="1">
    <citation type="journal article" date="2020" name="Fungal Divers.">
        <title>Resolving the Mortierellaceae phylogeny through synthesis of multi-gene phylogenetics and phylogenomics.</title>
        <authorList>
            <person name="Vandepol N."/>
            <person name="Liber J."/>
            <person name="Desiro A."/>
            <person name="Na H."/>
            <person name="Kennedy M."/>
            <person name="Barry K."/>
            <person name="Grigoriev I.V."/>
            <person name="Miller A.N."/>
            <person name="O'Donnell K."/>
            <person name="Stajich J.E."/>
            <person name="Bonito G."/>
        </authorList>
    </citation>
    <scope>NUCLEOTIDE SEQUENCE</scope>
    <source>
        <strain evidence="6">REB-010B</strain>
    </source>
</reference>
<dbReference type="Gene3D" id="2.120.10.80">
    <property type="entry name" value="Kelch-type beta propeller"/>
    <property type="match status" value="2"/>
</dbReference>
<dbReference type="CDD" id="cd12087">
    <property type="entry name" value="TM_EGFR-like"/>
    <property type="match status" value="1"/>
</dbReference>
<feature type="region of interest" description="Disordered" evidence="3">
    <location>
        <begin position="584"/>
        <end position="628"/>
    </location>
</feature>
<keyword evidence="1" id="KW-0880">Kelch repeat</keyword>